<dbReference type="SUPFAM" id="SSF55486">
    <property type="entry name" value="Metalloproteases ('zincins'), catalytic domain"/>
    <property type="match status" value="1"/>
</dbReference>
<dbReference type="InterPro" id="IPR042088">
    <property type="entry name" value="OligoPept_F_C"/>
</dbReference>
<keyword evidence="10" id="KW-1185">Reference proteome</keyword>
<reference evidence="9 10" key="1">
    <citation type="submission" date="2019-03" db="EMBL/GenBank/DDBJ databases">
        <title>Subsurface microbial communities from deep shales in Ohio and West Virginia, USA.</title>
        <authorList>
            <person name="Wrighton K."/>
        </authorList>
    </citation>
    <scope>NUCLEOTIDE SEQUENCE [LARGE SCALE GENOMIC DNA]</scope>
    <source>
        <strain evidence="9 10">MSL 6dP</strain>
    </source>
</reference>
<evidence type="ECO:0000259" key="8">
    <source>
        <dbReference type="Pfam" id="PF08439"/>
    </source>
</evidence>
<dbReference type="InterPro" id="IPR011977">
    <property type="entry name" value="Pept_M3B_clade3"/>
</dbReference>
<dbReference type="NCBIfam" id="TIGR02290">
    <property type="entry name" value="M3_fam_3"/>
    <property type="match status" value="1"/>
</dbReference>
<feature type="domain" description="Peptidase M3A/M3B catalytic" evidence="7">
    <location>
        <begin position="195"/>
        <end position="549"/>
    </location>
</feature>
<dbReference type="Pfam" id="PF08439">
    <property type="entry name" value="Peptidase_M3_N"/>
    <property type="match status" value="1"/>
</dbReference>
<dbReference type="InterPro" id="IPR001333">
    <property type="entry name" value="Peptidase_M32_Taq"/>
</dbReference>
<dbReference type="Gene3D" id="1.20.140.70">
    <property type="entry name" value="Oligopeptidase f, N-terminal domain"/>
    <property type="match status" value="1"/>
</dbReference>
<accession>A0A4R8GR83</accession>
<sequence length="588" mass="67526">MNLKWSLKELYPSFDSKKFRRDFRRLKDNIDRLILWAKDNLKGKDNAIIKAEEFIKSLSDIYSILDLLSNFAELTLSVEAKNNQAVEIIESLEKYETELTIPYVQFQKWIASFEDLETIISSSELLSEHKYFITNLVEKSKYLLSRDEELLISKLENTGSKAWEKLYNLLTSTLMVEINLAGEDKELPLSIVRNLAYDSDAKIRKRAYQAELSAYEKIDDSIAATLNGIKGEVLTVSKIRGYKAPLEQTLINSQMSQETLDAMFKAIRKSLPIFHCYYRKKGELLGHKRGLPFYDLFAPIADLDMTFTYEEAQNFIINNFRNFSDELANYAQNAFENRWIDAKPRSGKRGGAFCSNIHPIRESRILANFTGSLSDVLTLAHELGHGYHGHCLKDESILNSDYPMPLAETASIFCETIVKDAALKTAKDQEALAILEASISDAGQVIVDIYSRFLFESEVFRARKDSSLSVDKLKELMLKAQRKAYGRGLDANYLHPYMWLCKPHYYSAELNFYNFPYAFGLLFAKGVYNKYLKSGKEFVAEYNKFLTATAQNDITTVADLIEIDVNSVSFWRSSLEFVERDIEKFLKL</sequence>
<evidence type="ECO:0000313" key="9">
    <source>
        <dbReference type="EMBL" id="TDX48365.1"/>
    </source>
</evidence>
<evidence type="ECO:0000256" key="4">
    <source>
        <dbReference type="ARBA" id="ARBA00022833"/>
    </source>
</evidence>
<protein>
    <submittedName>
        <fullName evidence="9">PepF/M3 family oligoendopeptidase</fullName>
    </submittedName>
</protein>
<dbReference type="Proteomes" id="UP000295832">
    <property type="component" value="Unassembled WGS sequence"/>
</dbReference>
<dbReference type="GO" id="GO:0046872">
    <property type="term" value="F:metal ion binding"/>
    <property type="evidence" value="ECO:0007669"/>
    <property type="project" value="UniProtKB-UniRule"/>
</dbReference>
<dbReference type="PANTHER" id="PTHR34217:SF1">
    <property type="entry name" value="CARBOXYPEPTIDASE 1"/>
    <property type="match status" value="1"/>
</dbReference>
<dbReference type="GO" id="GO:0004222">
    <property type="term" value="F:metalloendopeptidase activity"/>
    <property type="evidence" value="ECO:0007669"/>
    <property type="project" value="InterPro"/>
</dbReference>
<keyword evidence="3 6" id="KW-0378">Hydrolase</keyword>
<dbReference type="InterPro" id="IPR001567">
    <property type="entry name" value="Pept_M3A_M3B_dom"/>
</dbReference>
<organism evidence="9 10">
    <name type="scientific">Orenia marismortui</name>
    <dbReference type="NCBI Taxonomy" id="46469"/>
    <lineage>
        <taxon>Bacteria</taxon>
        <taxon>Bacillati</taxon>
        <taxon>Bacillota</taxon>
        <taxon>Clostridia</taxon>
        <taxon>Halanaerobiales</taxon>
        <taxon>Halobacteroidaceae</taxon>
        <taxon>Orenia</taxon>
    </lineage>
</organism>
<dbReference type="AlphaFoldDB" id="A0A4R8GR83"/>
<keyword evidence="2 6" id="KW-0479">Metal-binding</keyword>
<keyword evidence="4 6" id="KW-0862">Zinc</keyword>
<evidence type="ECO:0000256" key="2">
    <source>
        <dbReference type="ARBA" id="ARBA00022723"/>
    </source>
</evidence>
<name>A0A4R8GR83_9FIRM</name>
<proteinExistence type="inferred from homology"/>
<evidence type="ECO:0000256" key="3">
    <source>
        <dbReference type="ARBA" id="ARBA00022801"/>
    </source>
</evidence>
<dbReference type="Gene3D" id="1.10.1370.20">
    <property type="entry name" value="Oligoendopeptidase f, C-terminal domain"/>
    <property type="match status" value="1"/>
</dbReference>
<dbReference type="STRING" id="926561.GCA_000379025_02396"/>
<comment type="cofactor">
    <cofactor evidence="6">
        <name>Zn(2+)</name>
        <dbReference type="ChEBI" id="CHEBI:29105"/>
    </cofactor>
    <text evidence="6">Binds 1 zinc ion.</text>
</comment>
<evidence type="ECO:0000259" key="7">
    <source>
        <dbReference type="Pfam" id="PF01432"/>
    </source>
</evidence>
<dbReference type="PANTHER" id="PTHR34217">
    <property type="entry name" value="METAL-DEPENDENT CARBOXYPEPTIDASE"/>
    <property type="match status" value="1"/>
</dbReference>
<dbReference type="GO" id="GO:0004181">
    <property type="term" value="F:metallocarboxypeptidase activity"/>
    <property type="evidence" value="ECO:0007669"/>
    <property type="project" value="InterPro"/>
</dbReference>
<dbReference type="Pfam" id="PF01432">
    <property type="entry name" value="Peptidase_M3"/>
    <property type="match status" value="1"/>
</dbReference>
<dbReference type="RefSeq" id="WP_134118146.1">
    <property type="nucleotide sequence ID" value="NZ_SOEG01000029.1"/>
</dbReference>
<evidence type="ECO:0000256" key="6">
    <source>
        <dbReference type="RuleBase" id="RU003435"/>
    </source>
</evidence>
<dbReference type="EMBL" id="SOEG01000029">
    <property type="protein sequence ID" value="TDX48365.1"/>
    <property type="molecule type" value="Genomic_DNA"/>
</dbReference>
<comment type="similarity">
    <text evidence="6">Belongs to the peptidase M3 family.</text>
</comment>
<dbReference type="InterPro" id="IPR013647">
    <property type="entry name" value="OligopepF_N_dom"/>
</dbReference>
<keyword evidence="1 6" id="KW-0645">Protease</keyword>
<dbReference type="InterPro" id="IPR034006">
    <property type="entry name" value="M3B_PepF_2"/>
</dbReference>
<gene>
    <name evidence="9" type="ORF">C7959_12926</name>
</gene>
<dbReference type="GO" id="GO:0006508">
    <property type="term" value="P:proteolysis"/>
    <property type="evidence" value="ECO:0007669"/>
    <property type="project" value="UniProtKB-KW"/>
</dbReference>
<keyword evidence="5 6" id="KW-0482">Metalloprotease</keyword>
<feature type="domain" description="Oligopeptidase F N-terminal" evidence="8">
    <location>
        <begin position="114"/>
        <end position="174"/>
    </location>
</feature>
<comment type="caution">
    <text evidence="9">The sequence shown here is derived from an EMBL/GenBank/DDBJ whole genome shotgun (WGS) entry which is preliminary data.</text>
</comment>
<dbReference type="CDD" id="cd09607">
    <property type="entry name" value="M3B_PepF"/>
    <property type="match status" value="1"/>
</dbReference>
<evidence type="ECO:0000256" key="5">
    <source>
        <dbReference type="ARBA" id="ARBA00023049"/>
    </source>
</evidence>
<evidence type="ECO:0000313" key="10">
    <source>
        <dbReference type="Proteomes" id="UP000295832"/>
    </source>
</evidence>
<evidence type="ECO:0000256" key="1">
    <source>
        <dbReference type="ARBA" id="ARBA00022670"/>
    </source>
</evidence>